<dbReference type="SUPFAM" id="SSF55729">
    <property type="entry name" value="Acyl-CoA N-acyltransferases (Nat)"/>
    <property type="match status" value="1"/>
</dbReference>
<dbReference type="PROSITE" id="PS51186">
    <property type="entry name" value="GNAT"/>
    <property type="match status" value="1"/>
</dbReference>
<evidence type="ECO:0000259" key="3">
    <source>
        <dbReference type="PROSITE" id="PS51186"/>
    </source>
</evidence>
<dbReference type="Pfam" id="PF00583">
    <property type="entry name" value="Acetyltransf_1"/>
    <property type="match status" value="1"/>
</dbReference>
<dbReference type="PANTHER" id="PTHR43877:SF2">
    <property type="entry name" value="AMINOALKYLPHOSPHONATE N-ACETYLTRANSFERASE-RELATED"/>
    <property type="match status" value="1"/>
</dbReference>
<evidence type="ECO:0000256" key="1">
    <source>
        <dbReference type="ARBA" id="ARBA00022679"/>
    </source>
</evidence>
<dbReference type="InterPro" id="IPR000182">
    <property type="entry name" value="GNAT_dom"/>
</dbReference>
<dbReference type="AlphaFoldDB" id="A0A7T1WQB2"/>
<dbReference type="Proteomes" id="UP000595046">
    <property type="component" value="Chromosome"/>
</dbReference>
<dbReference type="InterPro" id="IPR050832">
    <property type="entry name" value="Bact_Acetyltransf"/>
</dbReference>
<proteinExistence type="predicted"/>
<dbReference type="EMBL" id="CP048882">
    <property type="protein sequence ID" value="QPP06668.1"/>
    <property type="molecule type" value="Genomic_DNA"/>
</dbReference>
<keyword evidence="2" id="KW-0012">Acyltransferase</keyword>
<keyword evidence="1 4" id="KW-0808">Transferase</keyword>
<name>A0A7T1WQB2_9ACTN</name>
<sequence>MDITIRPARDDELEDVGELTARAYLGDGLLTFGAEDPYLAELRAARRRARHTELLVAVDTATDSMLGAVAFVGDGGEYADLAGPGEGEFRMLAVKPEGRGRGAGEALVRACVDRARARELIRLVLCSTEEMSAAHRLYGRLGFVRTPERDWEPYPGLFLRAFALEL</sequence>
<keyword evidence="5" id="KW-1185">Reference proteome</keyword>
<reference evidence="5" key="1">
    <citation type="submission" date="2020-02" db="EMBL/GenBank/DDBJ databases">
        <title>Streptomyces sp. ASO4wet.</title>
        <authorList>
            <person name="Risdian C."/>
            <person name="Landwehr W."/>
            <person name="Schupp P."/>
            <person name="Wink J."/>
        </authorList>
    </citation>
    <scope>NUCLEOTIDE SEQUENCE [LARGE SCALE GENOMIC DNA]</scope>
    <source>
        <strain evidence="5">ASO4wet</strain>
    </source>
</reference>
<evidence type="ECO:0000313" key="4">
    <source>
        <dbReference type="EMBL" id="QPP06668.1"/>
    </source>
</evidence>
<dbReference type="RefSeq" id="WP_197350493.1">
    <property type="nucleotide sequence ID" value="NZ_CP048882.1"/>
</dbReference>
<dbReference type="InterPro" id="IPR016181">
    <property type="entry name" value="Acyl_CoA_acyltransferase"/>
</dbReference>
<dbReference type="KEGG" id="sbat:G4Z16_09960"/>
<accession>A0A7T1WQB2</accession>
<protein>
    <submittedName>
        <fullName evidence="4">GNAT family N-acetyltransferase</fullName>
    </submittedName>
</protein>
<dbReference type="PANTHER" id="PTHR43877">
    <property type="entry name" value="AMINOALKYLPHOSPHONATE N-ACETYLTRANSFERASE-RELATED-RELATED"/>
    <property type="match status" value="1"/>
</dbReference>
<gene>
    <name evidence="4" type="ORF">G4Z16_09960</name>
</gene>
<feature type="domain" description="N-acetyltransferase" evidence="3">
    <location>
        <begin position="3"/>
        <end position="166"/>
    </location>
</feature>
<evidence type="ECO:0000313" key="5">
    <source>
        <dbReference type="Proteomes" id="UP000595046"/>
    </source>
</evidence>
<dbReference type="GO" id="GO:0016747">
    <property type="term" value="F:acyltransferase activity, transferring groups other than amino-acyl groups"/>
    <property type="evidence" value="ECO:0007669"/>
    <property type="project" value="InterPro"/>
</dbReference>
<organism evidence="4 5">
    <name type="scientific">Streptomyces bathyalis</name>
    <dbReference type="NCBI Taxonomy" id="2710756"/>
    <lineage>
        <taxon>Bacteria</taxon>
        <taxon>Bacillati</taxon>
        <taxon>Actinomycetota</taxon>
        <taxon>Actinomycetes</taxon>
        <taxon>Kitasatosporales</taxon>
        <taxon>Streptomycetaceae</taxon>
        <taxon>Streptomyces</taxon>
    </lineage>
</organism>
<dbReference type="CDD" id="cd04301">
    <property type="entry name" value="NAT_SF"/>
    <property type="match status" value="1"/>
</dbReference>
<evidence type="ECO:0000256" key="2">
    <source>
        <dbReference type="ARBA" id="ARBA00023315"/>
    </source>
</evidence>
<dbReference type="Gene3D" id="3.40.630.30">
    <property type="match status" value="1"/>
</dbReference>